<evidence type="ECO:0000313" key="3">
    <source>
        <dbReference type="Proteomes" id="UP001152888"/>
    </source>
</evidence>
<gene>
    <name evidence="2" type="ORF">ACAOBT_LOCUS20644</name>
</gene>
<evidence type="ECO:0000313" key="2">
    <source>
        <dbReference type="EMBL" id="CAH1992042.1"/>
    </source>
</evidence>
<sequence length="155" mass="17897">MNNANADENRQLILSGLLEENQNGKIGVDKKHRNNAKNIGKKRHNKNRADEDDQAEKSLKKQYKGKTDEFKADNENRNNAERTTKATADKNLDSEECGKYRDENDDDDTDELLEDIIIEPEEMTEETASGIQIKPKKMQTVYWKRTHLFGNRSTL</sequence>
<dbReference type="EMBL" id="CAKOFQ010007133">
    <property type="protein sequence ID" value="CAH1992042.1"/>
    <property type="molecule type" value="Genomic_DNA"/>
</dbReference>
<keyword evidence="3" id="KW-1185">Reference proteome</keyword>
<comment type="caution">
    <text evidence="2">The sequence shown here is derived from an EMBL/GenBank/DDBJ whole genome shotgun (WGS) entry which is preliminary data.</text>
</comment>
<proteinExistence type="predicted"/>
<protein>
    <submittedName>
        <fullName evidence="2">Uncharacterized protein</fullName>
    </submittedName>
</protein>
<dbReference type="AlphaFoldDB" id="A0A9P0PPH6"/>
<evidence type="ECO:0000256" key="1">
    <source>
        <dbReference type="SAM" id="MobiDB-lite"/>
    </source>
</evidence>
<organism evidence="2 3">
    <name type="scientific">Acanthoscelides obtectus</name>
    <name type="common">Bean weevil</name>
    <name type="synonym">Bruchus obtectus</name>
    <dbReference type="NCBI Taxonomy" id="200917"/>
    <lineage>
        <taxon>Eukaryota</taxon>
        <taxon>Metazoa</taxon>
        <taxon>Ecdysozoa</taxon>
        <taxon>Arthropoda</taxon>
        <taxon>Hexapoda</taxon>
        <taxon>Insecta</taxon>
        <taxon>Pterygota</taxon>
        <taxon>Neoptera</taxon>
        <taxon>Endopterygota</taxon>
        <taxon>Coleoptera</taxon>
        <taxon>Polyphaga</taxon>
        <taxon>Cucujiformia</taxon>
        <taxon>Chrysomeloidea</taxon>
        <taxon>Chrysomelidae</taxon>
        <taxon>Bruchinae</taxon>
        <taxon>Bruchini</taxon>
        <taxon>Acanthoscelides</taxon>
    </lineage>
</organism>
<dbReference type="Proteomes" id="UP001152888">
    <property type="component" value="Unassembled WGS sequence"/>
</dbReference>
<feature type="compositionally biased region" description="Basic residues" evidence="1">
    <location>
        <begin position="30"/>
        <end position="46"/>
    </location>
</feature>
<name>A0A9P0PPH6_ACAOB</name>
<accession>A0A9P0PPH6</accession>
<reference evidence="2" key="1">
    <citation type="submission" date="2022-03" db="EMBL/GenBank/DDBJ databases">
        <authorList>
            <person name="Sayadi A."/>
        </authorList>
    </citation>
    <scope>NUCLEOTIDE SEQUENCE</scope>
</reference>
<feature type="compositionally biased region" description="Basic and acidic residues" evidence="1">
    <location>
        <begin position="55"/>
        <end position="102"/>
    </location>
</feature>
<feature type="region of interest" description="Disordered" evidence="1">
    <location>
        <begin position="18"/>
        <end position="110"/>
    </location>
</feature>